<accession>A0AAN7AH14</accession>
<keyword evidence="2" id="KW-1185">Reference proteome</keyword>
<evidence type="ECO:0000313" key="1">
    <source>
        <dbReference type="EMBL" id="KAK4185455.1"/>
    </source>
</evidence>
<evidence type="ECO:0000313" key="2">
    <source>
        <dbReference type="Proteomes" id="UP001302126"/>
    </source>
</evidence>
<sequence>MRCRHWAIVIDLEKLFRHTLEGNHSITHIHQEAVANKSRDLVEVVVFRSLASKNLPKLGFIPLVLSQVKLQPLVLIRLDTLEDCLKLLRSKLLRNCKHMRKLVLIRLDILKLFRSKRQCKRSGIRKLLHTISSTYLFLHLHGVKALRRKVSDGDRKPHINNLWFRSQRPFLRINGRLEIKYHLERLNSLLRCLANQVVAICSSRSAAQAAHSWEKRSLREGTR</sequence>
<gene>
    <name evidence="1" type="ORF">QBC35DRAFT_15849</name>
</gene>
<dbReference type="Proteomes" id="UP001302126">
    <property type="component" value="Unassembled WGS sequence"/>
</dbReference>
<dbReference type="AlphaFoldDB" id="A0AAN7AH14"/>
<protein>
    <submittedName>
        <fullName evidence="1">Uncharacterized protein</fullName>
    </submittedName>
</protein>
<reference evidence="1" key="1">
    <citation type="journal article" date="2023" name="Mol. Phylogenet. Evol.">
        <title>Genome-scale phylogeny and comparative genomics of the fungal order Sordariales.</title>
        <authorList>
            <person name="Hensen N."/>
            <person name="Bonometti L."/>
            <person name="Westerberg I."/>
            <person name="Brannstrom I.O."/>
            <person name="Guillou S."/>
            <person name="Cros-Aarteil S."/>
            <person name="Calhoun S."/>
            <person name="Haridas S."/>
            <person name="Kuo A."/>
            <person name="Mondo S."/>
            <person name="Pangilinan J."/>
            <person name="Riley R."/>
            <person name="LaButti K."/>
            <person name="Andreopoulos B."/>
            <person name="Lipzen A."/>
            <person name="Chen C."/>
            <person name="Yan M."/>
            <person name="Daum C."/>
            <person name="Ng V."/>
            <person name="Clum A."/>
            <person name="Steindorff A."/>
            <person name="Ohm R.A."/>
            <person name="Martin F."/>
            <person name="Silar P."/>
            <person name="Natvig D.O."/>
            <person name="Lalanne C."/>
            <person name="Gautier V."/>
            <person name="Ament-Velasquez S.L."/>
            <person name="Kruys A."/>
            <person name="Hutchinson M.I."/>
            <person name="Powell A.J."/>
            <person name="Barry K."/>
            <person name="Miller A.N."/>
            <person name="Grigoriev I.V."/>
            <person name="Debuchy R."/>
            <person name="Gladieux P."/>
            <person name="Hiltunen Thoren M."/>
            <person name="Johannesson H."/>
        </authorList>
    </citation>
    <scope>NUCLEOTIDE SEQUENCE</scope>
    <source>
        <strain evidence="1">PSN309</strain>
    </source>
</reference>
<organism evidence="1 2">
    <name type="scientific">Podospora australis</name>
    <dbReference type="NCBI Taxonomy" id="1536484"/>
    <lineage>
        <taxon>Eukaryota</taxon>
        <taxon>Fungi</taxon>
        <taxon>Dikarya</taxon>
        <taxon>Ascomycota</taxon>
        <taxon>Pezizomycotina</taxon>
        <taxon>Sordariomycetes</taxon>
        <taxon>Sordariomycetidae</taxon>
        <taxon>Sordariales</taxon>
        <taxon>Podosporaceae</taxon>
        <taxon>Podospora</taxon>
    </lineage>
</organism>
<comment type="caution">
    <text evidence="1">The sequence shown here is derived from an EMBL/GenBank/DDBJ whole genome shotgun (WGS) entry which is preliminary data.</text>
</comment>
<dbReference type="EMBL" id="MU864449">
    <property type="protein sequence ID" value="KAK4185455.1"/>
    <property type="molecule type" value="Genomic_DNA"/>
</dbReference>
<reference evidence="1" key="2">
    <citation type="submission" date="2023-05" db="EMBL/GenBank/DDBJ databases">
        <authorList>
            <consortium name="Lawrence Berkeley National Laboratory"/>
            <person name="Steindorff A."/>
            <person name="Hensen N."/>
            <person name="Bonometti L."/>
            <person name="Westerberg I."/>
            <person name="Brannstrom I.O."/>
            <person name="Guillou S."/>
            <person name="Cros-Aarteil S."/>
            <person name="Calhoun S."/>
            <person name="Haridas S."/>
            <person name="Kuo A."/>
            <person name="Mondo S."/>
            <person name="Pangilinan J."/>
            <person name="Riley R."/>
            <person name="Labutti K."/>
            <person name="Andreopoulos B."/>
            <person name="Lipzen A."/>
            <person name="Chen C."/>
            <person name="Yanf M."/>
            <person name="Daum C."/>
            <person name="Ng V."/>
            <person name="Clum A."/>
            <person name="Ohm R."/>
            <person name="Martin F."/>
            <person name="Silar P."/>
            <person name="Natvig D."/>
            <person name="Lalanne C."/>
            <person name="Gautier V."/>
            <person name="Ament-Velasquez S.L."/>
            <person name="Kruys A."/>
            <person name="Hutchinson M.I."/>
            <person name="Powell A.J."/>
            <person name="Barry K."/>
            <person name="Miller A.N."/>
            <person name="Grigoriev I.V."/>
            <person name="Debuchy R."/>
            <person name="Gladieux P."/>
            <person name="Thoren M.H."/>
            <person name="Johannesson H."/>
        </authorList>
    </citation>
    <scope>NUCLEOTIDE SEQUENCE</scope>
    <source>
        <strain evidence="1">PSN309</strain>
    </source>
</reference>
<name>A0AAN7AH14_9PEZI</name>
<proteinExistence type="predicted"/>